<organism evidence="9 10">
    <name type="scientific">Papiliotrema laurentii</name>
    <name type="common">Cryptococcus laurentii</name>
    <dbReference type="NCBI Taxonomy" id="5418"/>
    <lineage>
        <taxon>Eukaryota</taxon>
        <taxon>Fungi</taxon>
        <taxon>Dikarya</taxon>
        <taxon>Basidiomycota</taxon>
        <taxon>Agaricomycotina</taxon>
        <taxon>Tremellomycetes</taxon>
        <taxon>Tremellales</taxon>
        <taxon>Rhynchogastremaceae</taxon>
        <taxon>Papiliotrema</taxon>
    </lineage>
</organism>
<sequence>MSAPVPLERADSESSQWTSEAEKAGYKHQELVSAPGVAPIMEEDEGGNVGLAAYLQSKELGGVTPEQNKRIRKKIDMFLLPLFLITQTLQYLDKTALNYAKVFGMEKAMHMQGNQFALGAAIFYIGYMIAQPAWSYLLGRFHAGRILGISAFVWGVMVLVMVWSKSFSHVMVTRFFLGVFESAVTPGLSLMTGWWYTRDEIPLRQTIWYSAVGWGGMIGALMAAGISTLSDHPTPRWKLIFYILGSITCVLGIALYFFLADGPASAKWLKKEDRPLAVNRVAQSGVGLKTLGFNWKHGLEAFVDPKNYLLSIAMFGSSVPNGVLTNFSGSIIKGLGYSTVNAALLDCAGRSLQVISLLIAGLVATRWKNTRLLMMTVGNLLCVFGTALMSFLPFTHKYTWPRLIGFWLVNTQSIGFTIGLVMVSSNIGSYSKRVVTSSCVFIAYCVGNIVGPLTALEREAPRYQTAAYCMMAGYILKTICHLALWYYMWRDNKVRDKKYGPANPDLAADNGMKGMTEKENTHFRYVL</sequence>
<reference evidence="9" key="1">
    <citation type="submission" date="2023-02" db="EMBL/GenBank/DDBJ databases">
        <title>Identification and recombinant expression of a fungal hydrolase from Papiliotrema laurentii that hydrolyzes apple cutin and clears colloidal polyester polyurethane.</title>
        <authorList>
            <consortium name="DOE Joint Genome Institute"/>
            <person name="Roman V.A."/>
            <person name="Bojanowski C."/>
            <person name="Crable B.R."/>
            <person name="Wagner D.N."/>
            <person name="Hung C.S."/>
            <person name="Nadeau L.J."/>
            <person name="Schratz L."/>
            <person name="Haridas S."/>
            <person name="Pangilinan J."/>
            <person name="Lipzen A."/>
            <person name="Na H."/>
            <person name="Yan M."/>
            <person name="Ng V."/>
            <person name="Grigoriev I.V."/>
            <person name="Spatafora J.W."/>
            <person name="Barlow D."/>
            <person name="Biffinger J."/>
            <person name="Kelley-Loughnane N."/>
            <person name="Varaljay V.A."/>
            <person name="Crookes-Goodson W.J."/>
        </authorList>
    </citation>
    <scope>NUCLEOTIDE SEQUENCE</scope>
    <source>
        <strain evidence="9">5307AH</strain>
    </source>
</reference>
<dbReference type="Proteomes" id="UP001182556">
    <property type="component" value="Unassembled WGS sequence"/>
</dbReference>
<evidence type="ECO:0000256" key="2">
    <source>
        <dbReference type="ARBA" id="ARBA00022448"/>
    </source>
</evidence>
<accession>A0AAD9CUK1</accession>
<dbReference type="SUPFAM" id="SSF103473">
    <property type="entry name" value="MFS general substrate transporter"/>
    <property type="match status" value="1"/>
</dbReference>
<evidence type="ECO:0000256" key="3">
    <source>
        <dbReference type="ARBA" id="ARBA00022692"/>
    </source>
</evidence>
<feature type="transmembrane region" description="Helical" evidence="7">
    <location>
        <begin position="207"/>
        <end position="227"/>
    </location>
</feature>
<keyword evidence="3 7" id="KW-0812">Transmembrane</keyword>
<comment type="subcellular location">
    <subcellularLocation>
        <location evidence="1">Membrane</location>
        <topology evidence="1">Multi-pass membrane protein</topology>
    </subcellularLocation>
</comment>
<feature type="transmembrane region" description="Helical" evidence="7">
    <location>
        <begin position="142"/>
        <end position="163"/>
    </location>
</feature>
<dbReference type="PANTHER" id="PTHR43791:SF70">
    <property type="entry name" value="MAJOR FACILITATOR SUPERFAMILY (MFS) PROFILE DOMAIN-CONTAINING PROTEIN"/>
    <property type="match status" value="1"/>
</dbReference>
<dbReference type="AlphaFoldDB" id="A0AAD9CUK1"/>
<evidence type="ECO:0000256" key="6">
    <source>
        <dbReference type="SAM" id="MobiDB-lite"/>
    </source>
</evidence>
<gene>
    <name evidence="9" type="ORF">DB88DRAFT_513168</name>
</gene>
<feature type="transmembrane region" description="Helical" evidence="7">
    <location>
        <begin position="239"/>
        <end position="260"/>
    </location>
</feature>
<comment type="caution">
    <text evidence="9">The sequence shown here is derived from an EMBL/GenBank/DDBJ whole genome shotgun (WGS) entry which is preliminary data.</text>
</comment>
<dbReference type="InterPro" id="IPR011701">
    <property type="entry name" value="MFS"/>
</dbReference>
<feature type="region of interest" description="Disordered" evidence="6">
    <location>
        <begin position="1"/>
        <end position="21"/>
    </location>
</feature>
<dbReference type="EMBL" id="JAODAN010000011">
    <property type="protein sequence ID" value="KAK1921114.1"/>
    <property type="molecule type" value="Genomic_DNA"/>
</dbReference>
<dbReference type="GO" id="GO:0022857">
    <property type="term" value="F:transmembrane transporter activity"/>
    <property type="evidence" value="ECO:0007669"/>
    <property type="project" value="InterPro"/>
</dbReference>
<protein>
    <submittedName>
        <fullName evidence="9">Major facilitator superfamily domain-containing protein</fullName>
    </submittedName>
</protein>
<keyword evidence="4 7" id="KW-1133">Transmembrane helix</keyword>
<feature type="transmembrane region" description="Helical" evidence="7">
    <location>
        <begin position="404"/>
        <end position="423"/>
    </location>
</feature>
<dbReference type="Gene3D" id="1.20.1250.20">
    <property type="entry name" value="MFS general substrate transporter like domains"/>
    <property type="match status" value="2"/>
</dbReference>
<dbReference type="Pfam" id="PF07690">
    <property type="entry name" value="MFS_1"/>
    <property type="match status" value="1"/>
</dbReference>
<keyword evidence="5 7" id="KW-0472">Membrane</keyword>
<evidence type="ECO:0000256" key="1">
    <source>
        <dbReference type="ARBA" id="ARBA00004141"/>
    </source>
</evidence>
<feature type="domain" description="Major facilitator superfamily (MFS) profile" evidence="8">
    <location>
        <begin position="79"/>
        <end position="527"/>
    </location>
</feature>
<evidence type="ECO:0000256" key="7">
    <source>
        <dbReference type="SAM" id="Phobius"/>
    </source>
</evidence>
<dbReference type="PANTHER" id="PTHR43791">
    <property type="entry name" value="PERMEASE-RELATED"/>
    <property type="match status" value="1"/>
</dbReference>
<keyword evidence="2" id="KW-0813">Transport</keyword>
<evidence type="ECO:0000313" key="10">
    <source>
        <dbReference type="Proteomes" id="UP001182556"/>
    </source>
</evidence>
<evidence type="ECO:0000256" key="4">
    <source>
        <dbReference type="ARBA" id="ARBA00022989"/>
    </source>
</evidence>
<evidence type="ECO:0000256" key="5">
    <source>
        <dbReference type="ARBA" id="ARBA00023136"/>
    </source>
</evidence>
<proteinExistence type="predicted"/>
<dbReference type="GO" id="GO:0016020">
    <property type="term" value="C:membrane"/>
    <property type="evidence" value="ECO:0007669"/>
    <property type="project" value="UniProtKB-SubCell"/>
</dbReference>
<feature type="transmembrane region" description="Helical" evidence="7">
    <location>
        <begin position="465"/>
        <end position="488"/>
    </location>
</feature>
<name>A0AAD9CUK1_PAPLA</name>
<dbReference type="InterPro" id="IPR036259">
    <property type="entry name" value="MFS_trans_sf"/>
</dbReference>
<keyword evidence="10" id="KW-1185">Reference proteome</keyword>
<feature type="transmembrane region" description="Helical" evidence="7">
    <location>
        <begin position="372"/>
        <end position="392"/>
    </location>
</feature>
<feature type="transmembrane region" description="Helical" evidence="7">
    <location>
        <begin position="175"/>
        <end position="195"/>
    </location>
</feature>
<dbReference type="InterPro" id="IPR020846">
    <property type="entry name" value="MFS_dom"/>
</dbReference>
<evidence type="ECO:0000313" key="9">
    <source>
        <dbReference type="EMBL" id="KAK1921114.1"/>
    </source>
</evidence>
<feature type="transmembrane region" description="Helical" evidence="7">
    <location>
        <begin position="112"/>
        <end position="130"/>
    </location>
</feature>
<evidence type="ECO:0000259" key="8">
    <source>
        <dbReference type="PROSITE" id="PS50850"/>
    </source>
</evidence>
<feature type="transmembrane region" description="Helical" evidence="7">
    <location>
        <begin position="435"/>
        <end position="453"/>
    </location>
</feature>
<dbReference type="PROSITE" id="PS50850">
    <property type="entry name" value="MFS"/>
    <property type="match status" value="1"/>
</dbReference>